<feature type="region of interest" description="Disordered" evidence="4">
    <location>
        <begin position="257"/>
        <end position="300"/>
    </location>
</feature>
<dbReference type="Gene3D" id="1.10.510.10">
    <property type="entry name" value="Transferase(Phosphotransferase) domain 1"/>
    <property type="match status" value="1"/>
</dbReference>
<feature type="region of interest" description="Disordered" evidence="4">
    <location>
        <begin position="1"/>
        <end position="201"/>
    </location>
</feature>
<evidence type="ECO:0000256" key="3">
    <source>
        <dbReference type="PROSITE-ProRule" id="PRU10141"/>
    </source>
</evidence>
<feature type="compositionally biased region" description="Low complexity" evidence="4">
    <location>
        <begin position="1"/>
        <end position="48"/>
    </location>
</feature>
<dbReference type="GO" id="GO:0005524">
    <property type="term" value="F:ATP binding"/>
    <property type="evidence" value="ECO:0007669"/>
    <property type="project" value="UniProtKB-UniRule"/>
</dbReference>
<keyword evidence="6" id="KW-0808">Transferase</keyword>
<dbReference type="PROSITE" id="PS50011">
    <property type="entry name" value="PROTEIN_KINASE_DOM"/>
    <property type="match status" value="1"/>
</dbReference>
<organism evidence="6 7">
    <name type="scientific">Dioszegia hungarica</name>
    <dbReference type="NCBI Taxonomy" id="4972"/>
    <lineage>
        <taxon>Eukaryota</taxon>
        <taxon>Fungi</taxon>
        <taxon>Dikarya</taxon>
        <taxon>Basidiomycota</taxon>
        <taxon>Agaricomycotina</taxon>
        <taxon>Tremellomycetes</taxon>
        <taxon>Tremellales</taxon>
        <taxon>Bulleribasidiaceae</taxon>
        <taxon>Dioszegia</taxon>
    </lineage>
</organism>
<comment type="caution">
    <text evidence="6">The sequence shown here is derived from an EMBL/GenBank/DDBJ whole genome shotgun (WGS) entry which is preliminary data.</text>
</comment>
<evidence type="ECO:0000256" key="2">
    <source>
        <dbReference type="ARBA" id="ARBA00022840"/>
    </source>
</evidence>
<dbReference type="SMART" id="SM00220">
    <property type="entry name" value="S_TKc"/>
    <property type="match status" value="1"/>
</dbReference>
<dbReference type="InterPro" id="IPR011009">
    <property type="entry name" value="Kinase-like_dom_sf"/>
</dbReference>
<dbReference type="EMBL" id="JAKWFO010000014">
    <property type="protein sequence ID" value="KAI9632262.1"/>
    <property type="molecule type" value="Genomic_DNA"/>
</dbReference>
<keyword evidence="7" id="KW-1185">Reference proteome</keyword>
<evidence type="ECO:0000256" key="1">
    <source>
        <dbReference type="ARBA" id="ARBA00022741"/>
    </source>
</evidence>
<evidence type="ECO:0000259" key="5">
    <source>
        <dbReference type="PROSITE" id="PS50011"/>
    </source>
</evidence>
<feature type="compositionally biased region" description="Low complexity" evidence="4">
    <location>
        <begin position="93"/>
        <end position="111"/>
    </location>
</feature>
<feature type="compositionally biased region" description="Basic residues" evidence="4">
    <location>
        <begin position="257"/>
        <end position="266"/>
    </location>
</feature>
<feature type="compositionally biased region" description="Acidic residues" evidence="4">
    <location>
        <begin position="617"/>
        <end position="630"/>
    </location>
</feature>
<dbReference type="GO" id="GO:0004674">
    <property type="term" value="F:protein serine/threonine kinase activity"/>
    <property type="evidence" value="ECO:0007669"/>
    <property type="project" value="TreeGrafter"/>
</dbReference>
<keyword evidence="1 3" id="KW-0547">Nucleotide-binding</keyword>
<dbReference type="SUPFAM" id="SSF56112">
    <property type="entry name" value="Protein kinase-like (PK-like)"/>
    <property type="match status" value="1"/>
</dbReference>
<dbReference type="GO" id="GO:0005737">
    <property type="term" value="C:cytoplasm"/>
    <property type="evidence" value="ECO:0007669"/>
    <property type="project" value="TreeGrafter"/>
</dbReference>
<feature type="compositionally biased region" description="Basic residues" evidence="4">
    <location>
        <begin position="175"/>
        <end position="184"/>
    </location>
</feature>
<dbReference type="RefSeq" id="XP_052942039.1">
    <property type="nucleotide sequence ID" value="XM_053086269.1"/>
</dbReference>
<accession>A0AA38LPN1</accession>
<dbReference type="Pfam" id="PF00069">
    <property type="entry name" value="Pkinase"/>
    <property type="match status" value="1"/>
</dbReference>
<dbReference type="AlphaFoldDB" id="A0AA38LPN1"/>
<feature type="compositionally biased region" description="Basic and acidic residues" evidence="4">
    <location>
        <begin position="185"/>
        <end position="198"/>
    </location>
</feature>
<keyword evidence="6" id="KW-0418">Kinase</keyword>
<keyword evidence="2 3" id="KW-0067">ATP-binding</keyword>
<dbReference type="PANTHER" id="PTHR24346">
    <property type="entry name" value="MAP/MICROTUBULE AFFINITY-REGULATING KINASE"/>
    <property type="match status" value="1"/>
</dbReference>
<sequence length="630" mass="68113">MSGSSTQSGGSGSAGAQSNLTSSPSSTTSTLSAVSADTLRPRRTSPSRSPSPSPSAPPGRKASQKDSPSRPSLLCPPATVISPPSPRPLAATQLSLPPQSMSPASSASSLPGTPDAGPSHPQPNLGRRDSLAVPIPALSPGRTPGSEGETFFSASPFSSPGLPMPSSPQAYPKTPGHRRHSSTHRVKETPNGHQRSTEDGETMINEYKIGKPLGKGGFAKVELAVHVGTGEEYAIKEFSQSRLRTQSLLEKRRVTMNRKLRGRGRGRGGTPSGGRPIPARRCSMSGSDGKRASSEPDANDPLGLIRREIAVMKKLDHPNIVKLTEAISVPNADALYLVLEYMPGGVLMHIKMGEEAGEPPFGIEQAREYFRQLILGLEYLHGNGVVHRDIKPDNILLSRDHTTVKLCDFGVSEMFEVADSDDRIKRSGGSPAFLSPESFTSHAHEVHGKLVDIWALGVTLYCMFTGVLPFNTENPIELFDKVRHEEPTIPDEWPGDQQDLIRQMLRKEPSFRIHMFLLREHPWVTEDGANPMISREDNMTHVGKIVEEPTEQEISAAIRVKGAFTVIRAVQKLKRMAGISTSPKPSPPIRNSTLDSITSGTRTGTTGSMDSYVSEMPTEDTSMEDEEQRG</sequence>
<feature type="domain" description="Protein kinase" evidence="5">
    <location>
        <begin position="207"/>
        <end position="524"/>
    </location>
</feature>
<evidence type="ECO:0000256" key="4">
    <source>
        <dbReference type="SAM" id="MobiDB-lite"/>
    </source>
</evidence>
<feature type="region of interest" description="Disordered" evidence="4">
    <location>
        <begin position="578"/>
        <end position="630"/>
    </location>
</feature>
<dbReference type="InterPro" id="IPR008271">
    <property type="entry name" value="Ser/Thr_kinase_AS"/>
</dbReference>
<dbReference type="CDD" id="cd14008">
    <property type="entry name" value="STKc_LKB1_CaMKK"/>
    <property type="match status" value="1"/>
</dbReference>
<dbReference type="PROSITE" id="PS00107">
    <property type="entry name" value="PROTEIN_KINASE_ATP"/>
    <property type="match status" value="1"/>
</dbReference>
<protein>
    <submittedName>
        <fullName evidence="6">Kinase-like domain-containing protein</fullName>
    </submittedName>
</protein>
<dbReference type="InterPro" id="IPR000719">
    <property type="entry name" value="Prot_kinase_dom"/>
</dbReference>
<dbReference type="FunFam" id="1.10.510.10:FF:001104">
    <property type="entry name" value="Unplaced genomic scaffold supercont1.234, whole genome shotgun sequence"/>
    <property type="match status" value="1"/>
</dbReference>
<proteinExistence type="predicted"/>
<gene>
    <name evidence="6" type="ORF">MKK02DRAFT_20511</name>
</gene>
<dbReference type="GO" id="GO:0035556">
    <property type="term" value="P:intracellular signal transduction"/>
    <property type="evidence" value="ECO:0007669"/>
    <property type="project" value="TreeGrafter"/>
</dbReference>
<evidence type="ECO:0000313" key="6">
    <source>
        <dbReference type="EMBL" id="KAI9632262.1"/>
    </source>
</evidence>
<dbReference type="InterPro" id="IPR017441">
    <property type="entry name" value="Protein_kinase_ATP_BS"/>
</dbReference>
<dbReference type="PANTHER" id="PTHR24346:SF77">
    <property type="entry name" value="SERINE THREONINE PROTEIN KINASE"/>
    <property type="match status" value="1"/>
</dbReference>
<feature type="compositionally biased region" description="Polar residues" evidence="4">
    <location>
        <begin position="579"/>
        <end position="595"/>
    </location>
</feature>
<dbReference type="GeneID" id="77725470"/>
<reference evidence="6" key="1">
    <citation type="journal article" date="2022" name="G3 (Bethesda)">
        <title>High quality genome of the basidiomycete yeast Dioszegia hungarica PDD-24b-2 isolated from cloud water.</title>
        <authorList>
            <person name="Jarrige D."/>
            <person name="Haridas S."/>
            <person name="Bleykasten-Grosshans C."/>
            <person name="Joly M."/>
            <person name="Nadalig T."/>
            <person name="Sancelme M."/>
            <person name="Vuilleumier S."/>
            <person name="Grigoriev I.V."/>
            <person name="Amato P."/>
            <person name="Bringel F."/>
        </authorList>
    </citation>
    <scope>NUCLEOTIDE SEQUENCE</scope>
    <source>
        <strain evidence="6">PDD-24b-2</strain>
    </source>
</reference>
<feature type="compositionally biased region" description="Low complexity" evidence="4">
    <location>
        <begin position="596"/>
        <end position="608"/>
    </location>
</feature>
<name>A0AA38LPN1_9TREE</name>
<dbReference type="Gene3D" id="3.30.200.20">
    <property type="entry name" value="Phosphorylase Kinase, domain 1"/>
    <property type="match status" value="1"/>
</dbReference>
<feature type="non-terminal residue" evidence="6">
    <location>
        <position position="630"/>
    </location>
</feature>
<feature type="binding site" evidence="3">
    <location>
        <position position="236"/>
    </location>
    <ligand>
        <name>ATP</name>
        <dbReference type="ChEBI" id="CHEBI:30616"/>
    </ligand>
</feature>
<dbReference type="Proteomes" id="UP001164286">
    <property type="component" value="Unassembled WGS sequence"/>
</dbReference>
<evidence type="ECO:0000313" key="7">
    <source>
        <dbReference type="Proteomes" id="UP001164286"/>
    </source>
</evidence>
<dbReference type="PROSITE" id="PS00108">
    <property type="entry name" value="PROTEIN_KINASE_ST"/>
    <property type="match status" value="1"/>
</dbReference>